<dbReference type="SUPFAM" id="SSF56300">
    <property type="entry name" value="Metallo-dependent phosphatases"/>
    <property type="match status" value="1"/>
</dbReference>
<dbReference type="PANTHER" id="PTHR30337">
    <property type="entry name" value="COMPONENT OF ATP-DEPENDENT DSDNA EXONUCLEASE"/>
    <property type="match status" value="1"/>
</dbReference>
<accession>A0A930DJ57</accession>
<evidence type="ECO:0000259" key="2">
    <source>
        <dbReference type="Pfam" id="PF00149"/>
    </source>
</evidence>
<sequence length="407" mass="46239">MVKLIHTADLHLDSAFRSRFTKEEAENRRQKQLMAWKELLSFAVEKRVQGILIAGDLFDSPVVSHGTMDFFLSTMAEHPEISFFYLRGNHDTENTFRFQENLPKNLFLFSDKGKKYRLNDRLLLAGVEYGTKDISFGENEGATQGAGQAAEQAVGQEIIRGAEALSKNETESEEESKFLKLKEEDCNILLLHGALYQGTPKGDSLQGEEGIFLKNLEKLPLSYIALGHIHKGGEGKLNNGALWVYPGCLQGRGFDEEGERGFLYLKVEEEKKEIHKEFIPIKQGEFRILEIELLEDEGTLACLKKIEEEMEKASISKEDSLRIILKGKKGLEQERNLRYLQLQLQNSVFFLEIRDECELSWNREEAMKEKSLKGEFLRVLAGADNLSKEEQEEIIALGMGLLQGGEL</sequence>
<protein>
    <submittedName>
        <fullName evidence="3">DNA repair exonuclease</fullName>
    </submittedName>
</protein>
<dbReference type="CDD" id="cd00840">
    <property type="entry name" value="MPP_Mre11_N"/>
    <property type="match status" value="1"/>
</dbReference>
<name>A0A930DJ57_9FIRM</name>
<dbReference type="InterPro" id="IPR004843">
    <property type="entry name" value="Calcineurin-like_PHP"/>
</dbReference>
<dbReference type="InterPro" id="IPR050535">
    <property type="entry name" value="DNA_Repair-Maintenance_Comp"/>
</dbReference>
<dbReference type="InterPro" id="IPR029052">
    <property type="entry name" value="Metallo-depent_PP-like"/>
</dbReference>
<dbReference type="Gene3D" id="3.60.21.10">
    <property type="match status" value="1"/>
</dbReference>
<dbReference type="EMBL" id="JABZRA010000013">
    <property type="protein sequence ID" value="MBF1272151.1"/>
    <property type="molecule type" value="Genomic_DNA"/>
</dbReference>
<reference evidence="3" key="1">
    <citation type="submission" date="2020-04" db="EMBL/GenBank/DDBJ databases">
        <title>Deep metagenomics examines the oral microbiome during advanced dental caries in children, revealing novel taxa and co-occurrences with host molecules.</title>
        <authorList>
            <person name="Baker J.L."/>
            <person name="Morton J.T."/>
            <person name="Dinis M."/>
            <person name="Alvarez R."/>
            <person name="Tran N.C."/>
            <person name="Knight R."/>
            <person name="Edlund A."/>
        </authorList>
    </citation>
    <scope>NUCLEOTIDE SEQUENCE</scope>
    <source>
        <strain evidence="3">JCVI_38_bin.19</strain>
    </source>
</reference>
<dbReference type="Proteomes" id="UP000775770">
    <property type="component" value="Unassembled WGS sequence"/>
</dbReference>
<dbReference type="RefSeq" id="WP_304069904.1">
    <property type="nucleotide sequence ID" value="NZ_JABZRA010000013.1"/>
</dbReference>
<keyword evidence="3" id="KW-0269">Exonuclease</keyword>
<dbReference type="InterPro" id="IPR041796">
    <property type="entry name" value="Mre11_N"/>
</dbReference>
<proteinExistence type="predicted"/>
<comment type="caution">
    <text evidence="3">The sequence shown here is derived from an EMBL/GenBank/DDBJ whole genome shotgun (WGS) entry which is preliminary data.</text>
</comment>
<evidence type="ECO:0000256" key="1">
    <source>
        <dbReference type="ARBA" id="ARBA00022801"/>
    </source>
</evidence>
<dbReference type="AlphaFoldDB" id="A0A930DJ57"/>
<dbReference type="Pfam" id="PF00149">
    <property type="entry name" value="Metallophos"/>
    <property type="match status" value="1"/>
</dbReference>
<dbReference type="PANTHER" id="PTHR30337:SF7">
    <property type="entry name" value="PHOSPHOESTERASE"/>
    <property type="match status" value="1"/>
</dbReference>
<evidence type="ECO:0000313" key="3">
    <source>
        <dbReference type="EMBL" id="MBF1272151.1"/>
    </source>
</evidence>
<evidence type="ECO:0000313" key="4">
    <source>
        <dbReference type="Proteomes" id="UP000775770"/>
    </source>
</evidence>
<organism evidence="3 4">
    <name type="scientific">Oribacterium sinus</name>
    <dbReference type="NCBI Taxonomy" id="237576"/>
    <lineage>
        <taxon>Bacteria</taxon>
        <taxon>Bacillati</taxon>
        <taxon>Bacillota</taxon>
        <taxon>Clostridia</taxon>
        <taxon>Lachnospirales</taxon>
        <taxon>Lachnospiraceae</taxon>
        <taxon>Oribacterium</taxon>
    </lineage>
</organism>
<dbReference type="GO" id="GO:0004527">
    <property type="term" value="F:exonuclease activity"/>
    <property type="evidence" value="ECO:0007669"/>
    <property type="project" value="UniProtKB-KW"/>
</dbReference>
<feature type="domain" description="Calcineurin-like phosphoesterase" evidence="2">
    <location>
        <begin position="3"/>
        <end position="231"/>
    </location>
</feature>
<keyword evidence="1" id="KW-0378">Hydrolase</keyword>
<keyword evidence="3" id="KW-0540">Nuclease</keyword>
<gene>
    <name evidence="3" type="ORF">HXM90_01825</name>
</gene>